<evidence type="ECO:0000313" key="11">
    <source>
        <dbReference type="Proteomes" id="UP001148299"/>
    </source>
</evidence>
<dbReference type="GO" id="GO:0043386">
    <property type="term" value="P:mycotoxin biosynthetic process"/>
    <property type="evidence" value="ECO:0007669"/>
    <property type="project" value="UniProtKB-ARBA"/>
</dbReference>
<dbReference type="PRINTS" id="PR00465">
    <property type="entry name" value="EP450IV"/>
</dbReference>
<keyword evidence="9" id="KW-1133">Transmembrane helix</keyword>
<evidence type="ECO:0000256" key="7">
    <source>
        <dbReference type="ARBA" id="ARBA00023033"/>
    </source>
</evidence>
<feature type="transmembrane region" description="Helical" evidence="9">
    <location>
        <begin position="262"/>
        <end position="282"/>
    </location>
</feature>
<dbReference type="GO" id="GO:0016705">
    <property type="term" value="F:oxidoreductase activity, acting on paired donors, with incorporation or reduction of molecular oxygen"/>
    <property type="evidence" value="ECO:0007669"/>
    <property type="project" value="InterPro"/>
</dbReference>
<dbReference type="CDD" id="cd11041">
    <property type="entry name" value="CYP503A1-like"/>
    <property type="match status" value="1"/>
</dbReference>
<dbReference type="PANTHER" id="PTHR46206">
    <property type="entry name" value="CYTOCHROME P450"/>
    <property type="match status" value="1"/>
</dbReference>
<dbReference type="GO" id="GO:0005506">
    <property type="term" value="F:iron ion binding"/>
    <property type="evidence" value="ECO:0007669"/>
    <property type="project" value="InterPro"/>
</dbReference>
<dbReference type="InterPro" id="IPR001128">
    <property type="entry name" value="Cyt_P450"/>
</dbReference>
<keyword evidence="7" id="KW-0503">Monooxygenase</keyword>
<dbReference type="EMBL" id="JAPZBR010000003">
    <property type="protein sequence ID" value="KAJ5358185.1"/>
    <property type="molecule type" value="Genomic_DNA"/>
</dbReference>
<keyword evidence="11" id="KW-1185">Reference proteome</keyword>
<evidence type="ECO:0000256" key="9">
    <source>
        <dbReference type="SAM" id="Phobius"/>
    </source>
</evidence>
<comment type="similarity">
    <text evidence="2">Belongs to the cytochrome P450 family.</text>
</comment>
<accession>A0A9W9REQ7</accession>
<evidence type="ECO:0000256" key="2">
    <source>
        <dbReference type="ARBA" id="ARBA00010617"/>
    </source>
</evidence>
<keyword evidence="9" id="KW-0472">Membrane</keyword>
<comment type="cofactor">
    <cofactor evidence="1 8">
        <name>heme</name>
        <dbReference type="ChEBI" id="CHEBI:30413"/>
    </cofactor>
</comment>
<keyword evidence="3 8" id="KW-0349">Heme</keyword>
<comment type="caution">
    <text evidence="10">The sequence shown here is derived from an EMBL/GenBank/DDBJ whole genome shotgun (WGS) entry which is preliminary data.</text>
</comment>
<keyword evidence="9" id="KW-0812">Transmembrane</keyword>
<dbReference type="InterPro" id="IPR036396">
    <property type="entry name" value="Cyt_P450_sf"/>
</dbReference>
<proteinExistence type="inferred from homology"/>
<keyword evidence="4 8" id="KW-0479">Metal-binding</keyword>
<dbReference type="Pfam" id="PF00067">
    <property type="entry name" value="p450"/>
    <property type="match status" value="1"/>
</dbReference>
<evidence type="ECO:0000256" key="1">
    <source>
        <dbReference type="ARBA" id="ARBA00001971"/>
    </source>
</evidence>
<dbReference type="InterPro" id="IPR002403">
    <property type="entry name" value="Cyt_P450_E_grp-IV"/>
</dbReference>
<keyword evidence="5" id="KW-0560">Oxidoreductase</keyword>
<dbReference type="Gene3D" id="1.10.630.10">
    <property type="entry name" value="Cytochrome P450"/>
    <property type="match status" value="1"/>
</dbReference>
<evidence type="ECO:0000256" key="5">
    <source>
        <dbReference type="ARBA" id="ARBA00023002"/>
    </source>
</evidence>
<evidence type="ECO:0008006" key="12">
    <source>
        <dbReference type="Google" id="ProtNLM"/>
    </source>
</evidence>
<sequence>MFQDLPFAFSFLTGSKYKPIQDVAASDMASFMEFAVICIIPFVVVSSLYYLAQSRIRTQRVPSSIGQVGLRNEAVGTVRACIREFTSGLETMASGYKKFSENAQPFIMPTPSFETHIMLPREHIKWLTDQPEDILSHGKVHGEKLGLRYLFPGFDYTTDMAIATAIRLHLTRNLATIQDDLMDEIQSVTDTVLGLDDQSWTEVNLFTSMSSIVSKSSGIVFFGRSLSSNARFMQSMQRFGDIFGAGILSVGQLTPRIFRRMVGSLFLVPLSYYLVACTRYLWPVFADRLKSMNRDKHDNAFNYEAPKDLITWMLRAALDTKGASIEDPGPLVKRFILVTSGAISSSSVTVTNTLLDILSSDPKLHYYQTLREEAESVFLATGDQKRPSASLKLHRMDSAIRESLRRNPILVRGLWREVVPKNGITLPDGQHLQQGAWLSVPVPGIHHDERFYPDSEAYDAFRFLPGSFSDVETANEKIADAENCKPVMLTMTSETFLPFGHARHSCPGRWFASHHIKLVLAYIFLHYDIQGMPERPLNHIWGEHPIPPPGTMIKVKRRAVG</sequence>
<protein>
    <recommendedName>
        <fullName evidence="12">Cytochrome P450</fullName>
    </recommendedName>
</protein>
<keyword evidence="6 8" id="KW-0408">Iron</keyword>
<dbReference type="PANTHER" id="PTHR46206:SF1">
    <property type="entry name" value="P450, PUTATIVE (EUROFUNG)-RELATED"/>
    <property type="match status" value="1"/>
</dbReference>
<evidence type="ECO:0000256" key="3">
    <source>
        <dbReference type="ARBA" id="ARBA00022617"/>
    </source>
</evidence>
<feature type="transmembrane region" description="Helical" evidence="9">
    <location>
        <begin position="34"/>
        <end position="52"/>
    </location>
</feature>
<dbReference type="SUPFAM" id="SSF48264">
    <property type="entry name" value="Cytochrome P450"/>
    <property type="match status" value="1"/>
</dbReference>
<reference evidence="10" key="1">
    <citation type="submission" date="2022-12" db="EMBL/GenBank/DDBJ databases">
        <authorList>
            <person name="Petersen C."/>
        </authorList>
    </citation>
    <scope>NUCLEOTIDE SEQUENCE</scope>
    <source>
        <strain evidence="10">IBT 35675</strain>
    </source>
</reference>
<evidence type="ECO:0000256" key="6">
    <source>
        <dbReference type="ARBA" id="ARBA00023004"/>
    </source>
</evidence>
<feature type="binding site" description="axial binding residue" evidence="8">
    <location>
        <position position="506"/>
    </location>
    <ligand>
        <name>heme</name>
        <dbReference type="ChEBI" id="CHEBI:30413"/>
    </ligand>
    <ligandPart>
        <name>Fe</name>
        <dbReference type="ChEBI" id="CHEBI:18248"/>
    </ligandPart>
</feature>
<reference evidence="10" key="2">
    <citation type="journal article" date="2023" name="IMA Fungus">
        <title>Comparative genomic study of the Penicillium genus elucidates a diverse pangenome and 15 lateral gene transfer events.</title>
        <authorList>
            <person name="Petersen C."/>
            <person name="Sorensen T."/>
            <person name="Nielsen M.R."/>
            <person name="Sondergaard T.E."/>
            <person name="Sorensen J.L."/>
            <person name="Fitzpatrick D.A."/>
            <person name="Frisvad J.C."/>
            <person name="Nielsen K.L."/>
        </authorList>
    </citation>
    <scope>NUCLEOTIDE SEQUENCE</scope>
    <source>
        <strain evidence="10">IBT 35675</strain>
    </source>
</reference>
<dbReference type="GO" id="GO:0020037">
    <property type="term" value="F:heme binding"/>
    <property type="evidence" value="ECO:0007669"/>
    <property type="project" value="InterPro"/>
</dbReference>
<evidence type="ECO:0000313" key="10">
    <source>
        <dbReference type="EMBL" id="KAJ5358185.1"/>
    </source>
</evidence>
<dbReference type="AlphaFoldDB" id="A0A9W9REQ7"/>
<evidence type="ECO:0000256" key="8">
    <source>
        <dbReference type="PIRSR" id="PIRSR602403-1"/>
    </source>
</evidence>
<evidence type="ECO:0000256" key="4">
    <source>
        <dbReference type="ARBA" id="ARBA00022723"/>
    </source>
</evidence>
<organism evidence="10 11">
    <name type="scientific">Penicillium brevicompactum</name>
    <dbReference type="NCBI Taxonomy" id="5074"/>
    <lineage>
        <taxon>Eukaryota</taxon>
        <taxon>Fungi</taxon>
        <taxon>Dikarya</taxon>
        <taxon>Ascomycota</taxon>
        <taxon>Pezizomycotina</taxon>
        <taxon>Eurotiomycetes</taxon>
        <taxon>Eurotiomycetidae</taxon>
        <taxon>Eurotiales</taxon>
        <taxon>Aspergillaceae</taxon>
        <taxon>Penicillium</taxon>
    </lineage>
</organism>
<dbReference type="Proteomes" id="UP001148299">
    <property type="component" value="Unassembled WGS sequence"/>
</dbReference>
<dbReference type="GO" id="GO:0004497">
    <property type="term" value="F:monooxygenase activity"/>
    <property type="evidence" value="ECO:0007669"/>
    <property type="project" value="UniProtKB-KW"/>
</dbReference>
<gene>
    <name evidence="10" type="ORF">N7541_005343</name>
</gene>
<name>A0A9W9REQ7_PENBR</name>